<evidence type="ECO:0000313" key="2">
    <source>
        <dbReference type="Proteomes" id="UP000178472"/>
    </source>
</evidence>
<name>A0A1G2DS30_9BACT</name>
<protein>
    <submittedName>
        <fullName evidence="1">Uncharacterized protein</fullName>
    </submittedName>
</protein>
<organism evidence="1 2">
    <name type="scientific">Candidatus Lloydbacteria bacterium RIFCSPLOWO2_12_FULL_51_9</name>
    <dbReference type="NCBI Taxonomy" id="1798669"/>
    <lineage>
        <taxon>Bacteria</taxon>
        <taxon>Candidatus Lloydiibacteriota</taxon>
    </lineage>
</organism>
<dbReference type="EMBL" id="MHLT01000034">
    <property type="protein sequence ID" value="OGZ16397.1"/>
    <property type="molecule type" value="Genomic_DNA"/>
</dbReference>
<comment type="caution">
    <text evidence="1">The sequence shown here is derived from an EMBL/GenBank/DDBJ whole genome shotgun (WGS) entry which is preliminary data.</text>
</comment>
<sequence length="64" mass="7424">MSKTIKEERLRWVLPIVRKEIKLSDAAKVCPYGTRSMERWIAAYKQRAVPPASSRKSFSTKQTL</sequence>
<evidence type="ECO:0000313" key="1">
    <source>
        <dbReference type="EMBL" id="OGZ16397.1"/>
    </source>
</evidence>
<dbReference type="AlphaFoldDB" id="A0A1G2DS30"/>
<reference evidence="1 2" key="1">
    <citation type="journal article" date="2016" name="Nat. Commun.">
        <title>Thousands of microbial genomes shed light on interconnected biogeochemical processes in an aquifer system.</title>
        <authorList>
            <person name="Anantharaman K."/>
            <person name="Brown C.T."/>
            <person name="Hug L.A."/>
            <person name="Sharon I."/>
            <person name="Castelle C.J."/>
            <person name="Probst A.J."/>
            <person name="Thomas B.C."/>
            <person name="Singh A."/>
            <person name="Wilkins M.J."/>
            <person name="Karaoz U."/>
            <person name="Brodie E.L."/>
            <person name="Williams K.H."/>
            <person name="Hubbard S.S."/>
            <person name="Banfield J.F."/>
        </authorList>
    </citation>
    <scope>NUCLEOTIDE SEQUENCE [LARGE SCALE GENOMIC DNA]</scope>
</reference>
<proteinExistence type="predicted"/>
<dbReference type="Proteomes" id="UP000178472">
    <property type="component" value="Unassembled WGS sequence"/>
</dbReference>
<gene>
    <name evidence="1" type="ORF">A3G11_01395</name>
</gene>
<accession>A0A1G2DS30</accession>